<proteinExistence type="predicted"/>
<dbReference type="EMBL" id="AC152184">
    <property type="protein sequence ID" value="ABN09774.1"/>
    <property type="molecule type" value="Genomic_DNA"/>
</dbReference>
<gene>
    <name evidence="1" type="ORF">MtrDRAFT_AC152184g29v2</name>
</gene>
<name>A2Q2S6_MEDTR</name>
<dbReference type="AlphaFoldDB" id="A2Q2S6"/>
<evidence type="ECO:0000313" key="1">
    <source>
        <dbReference type="EMBL" id="ABN09774.1"/>
    </source>
</evidence>
<sequence length="53" mass="6118">MAKHWGILTILQVAWNKGFRHGSRSGAHLNECPSSHPCAPIVTHINRLRMWDW</sequence>
<accession>A2Q2S6</accession>
<organism evidence="1">
    <name type="scientific">Medicago truncatula</name>
    <name type="common">Barrel medic</name>
    <name type="synonym">Medicago tribuloides</name>
    <dbReference type="NCBI Taxonomy" id="3880"/>
    <lineage>
        <taxon>Eukaryota</taxon>
        <taxon>Viridiplantae</taxon>
        <taxon>Streptophyta</taxon>
        <taxon>Embryophyta</taxon>
        <taxon>Tracheophyta</taxon>
        <taxon>Spermatophyta</taxon>
        <taxon>Magnoliopsida</taxon>
        <taxon>eudicotyledons</taxon>
        <taxon>Gunneridae</taxon>
        <taxon>Pentapetalae</taxon>
        <taxon>rosids</taxon>
        <taxon>fabids</taxon>
        <taxon>Fabales</taxon>
        <taxon>Fabaceae</taxon>
        <taxon>Papilionoideae</taxon>
        <taxon>50 kb inversion clade</taxon>
        <taxon>NPAAA clade</taxon>
        <taxon>Hologalegina</taxon>
        <taxon>IRL clade</taxon>
        <taxon>Trifolieae</taxon>
        <taxon>Medicago</taxon>
    </lineage>
</organism>
<reference evidence="1" key="1">
    <citation type="submission" date="2004-10" db="EMBL/GenBank/DDBJ databases">
        <authorList>
            <person name="Town C.D."/>
        </authorList>
    </citation>
    <scope>NUCLEOTIDE SEQUENCE</scope>
</reference>
<protein>
    <submittedName>
        <fullName evidence="1">Uncharacterized protein</fullName>
    </submittedName>
</protein>
<reference evidence="1" key="2">
    <citation type="submission" date="2007-03" db="EMBL/GenBank/DDBJ databases">
        <authorList>
            <consortium name="The International Medicago Genome Annotation Group"/>
        </authorList>
    </citation>
    <scope>NUCLEOTIDE SEQUENCE</scope>
</reference>